<comment type="catalytic activity">
    <reaction evidence="10 11">
        <text>nicotinate beta-D-ribonucleotide + ATP + H(+) = deamido-NAD(+) + diphosphate</text>
        <dbReference type="Rhea" id="RHEA:22860"/>
        <dbReference type="ChEBI" id="CHEBI:15378"/>
        <dbReference type="ChEBI" id="CHEBI:30616"/>
        <dbReference type="ChEBI" id="CHEBI:33019"/>
        <dbReference type="ChEBI" id="CHEBI:57502"/>
        <dbReference type="ChEBI" id="CHEBI:58437"/>
        <dbReference type="EC" id="2.7.7.18"/>
    </reaction>
</comment>
<evidence type="ECO:0000256" key="4">
    <source>
        <dbReference type="ARBA" id="ARBA00022642"/>
    </source>
</evidence>
<evidence type="ECO:0000256" key="11">
    <source>
        <dbReference type="HAMAP-Rule" id="MF_00244"/>
    </source>
</evidence>
<dbReference type="Pfam" id="PF01467">
    <property type="entry name" value="CTP_transf_like"/>
    <property type="match status" value="1"/>
</dbReference>
<evidence type="ECO:0000256" key="10">
    <source>
        <dbReference type="ARBA" id="ARBA00048721"/>
    </source>
</evidence>
<keyword evidence="9 11" id="KW-0520">NAD</keyword>
<dbReference type="NCBIfam" id="TIGR00482">
    <property type="entry name" value="nicotinate (nicotinamide) nucleotide adenylyltransferase"/>
    <property type="match status" value="1"/>
</dbReference>
<organism evidence="14 15">
    <name type="scientific">Xanthomonas translucens pv. translucens DSM 18974</name>
    <dbReference type="NCBI Taxonomy" id="1261556"/>
    <lineage>
        <taxon>Bacteria</taxon>
        <taxon>Pseudomonadati</taxon>
        <taxon>Pseudomonadota</taxon>
        <taxon>Gammaproteobacteria</taxon>
        <taxon>Lysobacterales</taxon>
        <taxon>Lysobacteraceae</taxon>
        <taxon>Xanthomonas</taxon>
        <taxon>Xanthomonas translucens group</taxon>
    </lineage>
</organism>
<comment type="function">
    <text evidence="1 11">Catalyzes the reversible adenylation of nicotinate mononucleotide (NaMN) to nicotinic acid adenine dinucleotide (NaAD).</text>
</comment>
<comment type="similarity">
    <text evidence="3 11">Belongs to the NadD family.</text>
</comment>
<dbReference type="PATRIC" id="fig|1261556.5.peg.2831"/>
<dbReference type="GO" id="GO:0005524">
    <property type="term" value="F:ATP binding"/>
    <property type="evidence" value="ECO:0007669"/>
    <property type="project" value="UniProtKB-KW"/>
</dbReference>
<dbReference type="GO" id="GO:0009435">
    <property type="term" value="P:NAD+ biosynthetic process"/>
    <property type="evidence" value="ECO:0007669"/>
    <property type="project" value="UniProtKB-UniRule"/>
</dbReference>
<dbReference type="PANTHER" id="PTHR21342:SF0">
    <property type="entry name" value="BIFUNCTIONAL NMN ADENYLYLTRANSFERASE_NUDIX HYDROLASE"/>
    <property type="match status" value="1"/>
</dbReference>
<dbReference type="InterPro" id="IPR005248">
    <property type="entry name" value="NadD/NMNAT"/>
</dbReference>
<evidence type="ECO:0000256" key="8">
    <source>
        <dbReference type="ARBA" id="ARBA00022840"/>
    </source>
</evidence>
<dbReference type="PANTHER" id="PTHR21342">
    <property type="entry name" value="PHOSPHOPANTETHEINE ADENYLYLTRANSFERASE"/>
    <property type="match status" value="1"/>
</dbReference>
<evidence type="ECO:0000256" key="1">
    <source>
        <dbReference type="ARBA" id="ARBA00002324"/>
    </source>
</evidence>
<proteinExistence type="inferred from homology"/>
<dbReference type="EMBL" id="LT604072">
    <property type="protein sequence ID" value="SCB05438.1"/>
    <property type="molecule type" value="Genomic_DNA"/>
</dbReference>
<name>A0A1C3TQE1_XANCT</name>
<feature type="compositionally biased region" description="Low complexity" evidence="12">
    <location>
        <begin position="19"/>
        <end position="28"/>
    </location>
</feature>
<dbReference type="GO" id="GO:0004515">
    <property type="term" value="F:nicotinate-nucleotide adenylyltransferase activity"/>
    <property type="evidence" value="ECO:0007669"/>
    <property type="project" value="UniProtKB-UniRule"/>
</dbReference>
<feature type="region of interest" description="Disordered" evidence="12">
    <location>
        <begin position="19"/>
        <end position="49"/>
    </location>
</feature>
<evidence type="ECO:0000256" key="2">
    <source>
        <dbReference type="ARBA" id="ARBA00005019"/>
    </source>
</evidence>
<keyword evidence="4 11" id="KW-0662">Pyridine nucleotide biosynthesis</keyword>
<accession>A0A1C3TQE1</accession>
<dbReference type="Proteomes" id="UP000093071">
    <property type="component" value="Chromosome I"/>
</dbReference>
<dbReference type="UniPathway" id="UPA00253">
    <property type="reaction ID" value="UER00332"/>
</dbReference>
<keyword evidence="8 11" id="KW-0067">ATP-binding</keyword>
<dbReference type="NCBIfam" id="TIGR00125">
    <property type="entry name" value="cyt_tran_rel"/>
    <property type="match status" value="1"/>
</dbReference>
<dbReference type="HAMAP" id="MF_00244">
    <property type="entry name" value="NaMN_adenylyltr"/>
    <property type="match status" value="1"/>
</dbReference>
<gene>
    <name evidence="11 14" type="primary">nadD</name>
    <name evidence="14" type="ORF">BN444_03038</name>
</gene>
<keyword evidence="7 11" id="KW-0547">Nucleotide-binding</keyword>
<dbReference type="Gene3D" id="3.40.50.620">
    <property type="entry name" value="HUPs"/>
    <property type="match status" value="1"/>
</dbReference>
<evidence type="ECO:0000256" key="12">
    <source>
        <dbReference type="SAM" id="MobiDB-lite"/>
    </source>
</evidence>
<evidence type="ECO:0000256" key="5">
    <source>
        <dbReference type="ARBA" id="ARBA00022679"/>
    </source>
</evidence>
<reference evidence="15" key="1">
    <citation type="submission" date="2016-07" db="EMBL/GenBank/DDBJ databases">
        <authorList>
            <person name="Jaenicke Sebastian"/>
        </authorList>
    </citation>
    <scope>NUCLEOTIDE SEQUENCE [LARGE SCALE GENOMIC DNA]</scope>
</reference>
<protein>
    <recommendedName>
        <fullName evidence="11">Probable nicotinate-nucleotide adenylyltransferase</fullName>
        <ecNumber evidence="11">2.7.7.18</ecNumber>
    </recommendedName>
    <alternativeName>
        <fullName evidence="11">Deamido-NAD(+) diphosphorylase</fullName>
    </alternativeName>
    <alternativeName>
        <fullName evidence="11">Deamido-NAD(+) pyrophosphorylase</fullName>
    </alternativeName>
    <alternativeName>
        <fullName evidence="11">Nicotinate mononucleotide adenylyltransferase</fullName>
        <shortName evidence="11">NaMN adenylyltransferase</shortName>
    </alternativeName>
</protein>
<dbReference type="CDD" id="cd02165">
    <property type="entry name" value="NMNAT"/>
    <property type="match status" value="1"/>
</dbReference>
<dbReference type="RefSeq" id="WP_081306818.1">
    <property type="nucleotide sequence ID" value="NZ_LT604072.1"/>
</dbReference>
<feature type="domain" description="Cytidyltransferase-like" evidence="13">
    <location>
        <begin position="58"/>
        <end position="190"/>
    </location>
</feature>
<evidence type="ECO:0000256" key="7">
    <source>
        <dbReference type="ARBA" id="ARBA00022741"/>
    </source>
</evidence>
<keyword evidence="6 11" id="KW-0548">Nucleotidyltransferase</keyword>
<evidence type="ECO:0000313" key="15">
    <source>
        <dbReference type="Proteomes" id="UP000093071"/>
    </source>
</evidence>
<evidence type="ECO:0000256" key="9">
    <source>
        <dbReference type="ARBA" id="ARBA00023027"/>
    </source>
</evidence>
<dbReference type="AlphaFoldDB" id="A0A1C3TQE1"/>
<evidence type="ECO:0000256" key="6">
    <source>
        <dbReference type="ARBA" id="ARBA00022695"/>
    </source>
</evidence>
<dbReference type="EC" id="2.7.7.18" evidence="11"/>
<dbReference type="InterPro" id="IPR014729">
    <property type="entry name" value="Rossmann-like_a/b/a_fold"/>
</dbReference>
<dbReference type="SUPFAM" id="SSF52374">
    <property type="entry name" value="Nucleotidylyl transferase"/>
    <property type="match status" value="1"/>
</dbReference>
<sequence>MKSGTRDSGLGTRNAKIAASAGVVGGSAEQSLRPALSPTPGFSESRVPSPESRQLHLIYGGTFDPIHNGHLAIARAARDAFAVPVRLMPAADPPHRDAPGADARQRCEMLALAIAGEPGLLLDRHELQRALAQPGVASYSIDTVRELRAELGADVPLALLIGADSLVGFNGWREWRSLLDAVHLVVADRAGSGWERALPAELAQALAGRWAASPQALARAPGGLLWCLRQPLRSESASQARARIAGGGDWAALVPAAVADYIRAAGLYAAAPAAPAPAS</sequence>
<dbReference type="NCBIfam" id="NF000839">
    <property type="entry name" value="PRK00071.1-1"/>
    <property type="match status" value="1"/>
</dbReference>
<comment type="pathway">
    <text evidence="2 11">Cofactor biosynthesis; NAD(+) biosynthesis; deamido-NAD(+) from nicotinate D-ribonucleotide: step 1/1.</text>
</comment>
<dbReference type="InterPro" id="IPR004821">
    <property type="entry name" value="Cyt_trans-like"/>
</dbReference>
<keyword evidence="5 11" id="KW-0808">Transferase</keyword>
<evidence type="ECO:0000259" key="13">
    <source>
        <dbReference type="Pfam" id="PF01467"/>
    </source>
</evidence>
<evidence type="ECO:0000256" key="3">
    <source>
        <dbReference type="ARBA" id="ARBA00009014"/>
    </source>
</evidence>
<evidence type="ECO:0000313" key="14">
    <source>
        <dbReference type="EMBL" id="SCB05438.1"/>
    </source>
</evidence>